<dbReference type="Proteomes" id="UP000186308">
    <property type="component" value="Unassembled WGS sequence"/>
</dbReference>
<keyword evidence="4 6" id="KW-1133">Transmembrane helix</keyword>
<evidence type="ECO:0000313" key="9">
    <source>
        <dbReference type="Proteomes" id="UP000186308"/>
    </source>
</evidence>
<feature type="transmembrane region" description="Helical" evidence="6">
    <location>
        <begin position="160"/>
        <end position="179"/>
    </location>
</feature>
<feature type="domain" description="VTT" evidence="7">
    <location>
        <begin position="66"/>
        <end position="181"/>
    </location>
</feature>
<name>A0A8G2CLM0_ACIRU</name>
<keyword evidence="3 6" id="KW-0812">Transmembrane</keyword>
<evidence type="ECO:0000256" key="3">
    <source>
        <dbReference type="ARBA" id="ARBA00022692"/>
    </source>
</evidence>
<keyword evidence="2 6" id="KW-1003">Cell membrane</keyword>
<dbReference type="PANTHER" id="PTHR12677:SF59">
    <property type="entry name" value="GOLGI APPARATUS MEMBRANE PROTEIN TVP38-RELATED"/>
    <property type="match status" value="1"/>
</dbReference>
<protein>
    <recommendedName>
        <fullName evidence="6">TVP38/TMEM64 family membrane protein</fullName>
    </recommendedName>
</protein>
<reference evidence="8 9" key="1">
    <citation type="submission" date="2017-01" db="EMBL/GenBank/DDBJ databases">
        <authorList>
            <person name="Varghese N."/>
            <person name="Submissions S."/>
        </authorList>
    </citation>
    <scope>NUCLEOTIDE SEQUENCE [LARGE SCALE GENOMIC DNA]</scope>
    <source>
        <strain evidence="8 9">ATCC 35905</strain>
    </source>
</reference>
<dbReference type="AlphaFoldDB" id="A0A8G2CLM0"/>
<sequence length="227" mass="23950">MGFRWIGLKPFAKPALLVIGLTGGALALRLLPFGDILKSHAHSHADARDIGLFVGLGALACAVGMPRQIVAFAAGYAWGVTIGASMALVAQVIGCAADLFWARWIARDFVQARLRGRALRLDRLLTTSPFISALTLRLMPVGNNLLLNLLAGVSAVPARGFLLGSAAGFIPQTVIFALLGSGSRIARATQIEIGVALFVVSTLIGVVLLLRGRRNRDELAVTMRSTG</sequence>
<accession>A0A8G2CLM0</accession>
<dbReference type="PANTHER" id="PTHR12677">
    <property type="entry name" value="GOLGI APPARATUS MEMBRANE PROTEIN TVP38-RELATED"/>
    <property type="match status" value="1"/>
</dbReference>
<evidence type="ECO:0000256" key="6">
    <source>
        <dbReference type="RuleBase" id="RU366058"/>
    </source>
</evidence>
<comment type="caution">
    <text evidence="8">The sequence shown here is derived from an EMBL/GenBank/DDBJ whole genome shotgun (WGS) entry which is preliminary data.</text>
</comment>
<proteinExistence type="inferred from homology"/>
<comment type="similarity">
    <text evidence="6">Belongs to the TVP38/TMEM64 family.</text>
</comment>
<dbReference type="RefSeq" id="WP_076454476.1">
    <property type="nucleotide sequence ID" value="NZ_DAOMCH010000002.1"/>
</dbReference>
<feature type="transmembrane region" description="Helical" evidence="6">
    <location>
        <begin position="76"/>
        <end position="101"/>
    </location>
</feature>
<dbReference type="InterPro" id="IPR032816">
    <property type="entry name" value="VTT_dom"/>
</dbReference>
<keyword evidence="5 6" id="KW-0472">Membrane</keyword>
<gene>
    <name evidence="8" type="ORF">SAMN05421828_10944</name>
</gene>
<evidence type="ECO:0000313" key="8">
    <source>
        <dbReference type="EMBL" id="SIQ77187.1"/>
    </source>
</evidence>
<dbReference type="EMBL" id="FTNE01000009">
    <property type="protein sequence ID" value="SIQ77187.1"/>
    <property type="molecule type" value="Genomic_DNA"/>
</dbReference>
<feature type="transmembrane region" description="Helical" evidence="6">
    <location>
        <begin position="12"/>
        <end position="31"/>
    </location>
</feature>
<feature type="transmembrane region" description="Helical" evidence="6">
    <location>
        <begin position="191"/>
        <end position="210"/>
    </location>
</feature>
<dbReference type="Pfam" id="PF09335">
    <property type="entry name" value="VTT_dom"/>
    <property type="match status" value="1"/>
</dbReference>
<keyword evidence="9" id="KW-1185">Reference proteome</keyword>
<evidence type="ECO:0000259" key="7">
    <source>
        <dbReference type="Pfam" id="PF09335"/>
    </source>
</evidence>
<evidence type="ECO:0000256" key="5">
    <source>
        <dbReference type="ARBA" id="ARBA00023136"/>
    </source>
</evidence>
<evidence type="ECO:0000256" key="4">
    <source>
        <dbReference type="ARBA" id="ARBA00022989"/>
    </source>
</evidence>
<dbReference type="InterPro" id="IPR015414">
    <property type="entry name" value="TMEM64"/>
</dbReference>
<dbReference type="GO" id="GO:0005886">
    <property type="term" value="C:plasma membrane"/>
    <property type="evidence" value="ECO:0007669"/>
    <property type="project" value="UniProtKB-SubCell"/>
</dbReference>
<comment type="subcellular location">
    <subcellularLocation>
        <location evidence="1 6">Cell membrane</location>
        <topology evidence="1 6">Multi-pass membrane protein</topology>
    </subcellularLocation>
</comment>
<evidence type="ECO:0000256" key="2">
    <source>
        <dbReference type="ARBA" id="ARBA00022475"/>
    </source>
</evidence>
<feature type="transmembrane region" description="Helical" evidence="6">
    <location>
        <begin position="52"/>
        <end position="70"/>
    </location>
</feature>
<evidence type="ECO:0000256" key="1">
    <source>
        <dbReference type="ARBA" id="ARBA00004651"/>
    </source>
</evidence>
<organism evidence="8 9">
    <name type="scientific">Acidiphilium rubrum</name>
    <dbReference type="NCBI Taxonomy" id="526"/>
    <lineage>
        <taxon>Bacteria</taxon>
        <taxon>Pseudomonadati</taxon>
        <taxon>Pseudomonadota</taxon>
        <taxon>Alphaproteobacteria</taxon>
        <taxon>Acetobacterales</taxon>
        <taxon>Acidocellaceae</taxon>
        <taxon>Acidiphilium</taxon>
    </lineage>
</organism>